<comment type="caution">
    <text evidence="1">The sequence shown here is derived from an EMBL/GenBank/DDBJ whole genome shotgun (WGS) entry which is preliminary data.</text>
</comment>
<sequence>MIPIGIVLGTVLENVESTVVNGSMFGIHIANENVGRIVTVITADSLLLLPHIQTTIGALLIGIGIIRVVGSPKKSDPVDIIGKIIIDVTRSAGLRIAPSLLVTILEGHRPHITIVQNKMIMMKTKLMIMMRRPV</sequence>
<evidence type="ECO:0000313" key="2">
    <source>
        <dbReference type="Proteomes" id="UP000325313"/>
    </source>
</evidence>
<gene>
    <name evidence="1" type="ORF">PGTUg99_013238</name>
</gene>
<reference evidence="1 2" key="1">
    <citation type="submission" date="2019-05" db="EMBL/GenBank/DDBJ databases">
        <title>Emergence of the Ug99 lineage of the wheat stem rust pathogen through somatic hybridization.</title>
        <authorList>
            <person name="Li F."/>
            <person name="Upadhyaya N.M."/>
            <person name="Sperschneider J."/>
            <person name="Matny O."/>
            <person name="Nguyen-Phuc H."/>
            <person name="Mago R."/>
            <person name="Raley C."/>
            <person name="Miller M.E."/>
            <person name="Silverstein K.A.T."/>
            <person name="Henningsen E."/>
            <person name="Hirsch C.D."/>
            <person name="Visser B."/>
            <person name="Pretorius Z.A."/>
            <person name="Steffenson B.J."/>
            <person name="Schwessinger B."/>
            <person name="Dodds P.N."/>
            <person name="Figueroa M."/>
        </authorList>
    </citation>
    <scope>NUCLEOTIDE SEQUENCE [LARGE SCALE GENOMIC DNA]</scope>
    <source>
        <strain evidence="1 2">Ug99</strain>
    </source>
</reference>
<name>A0A5B0SHS8_PUCGR</name>
<organism evidence="1 2">
    <name type="scientific">Puccinia graminis f. sp. tritici</name>
    <dbReference type="NCBI Taxonomy" id="56615"/>
    <lineage>
        <taxon>Eukaryota</taxon>
        <taxon>Fungi</taxon>
        <taxon>Dikarya</taxon>
        <taxon>Basidiomycota</taxon>
        <taxon>Pucciniomycotina</taxon>
        <taxon>Pucciniomycetes</taxon>
        <taxon>Pucciniales</taxon>
        <taxon>Pucciniaceae</taxon>
        <taxon>Puccinia</taxon>
    </lineage>
</organism>
<dbReference type="Proteomes" id="UP000325313">
    <property type="component" value="Unassembled WGS sequence"/>
</dbReference>
<dbReference type="EMBL" id="VDEP01000008">
    <property type="protein sequence ID" value="KAA1137432.1"/>
    <property type="molecule type" value="Genomic_DNA"/>
</dbReference>
<proteinExistence type="predicted"/>
<accession>A0A5B0SHS8</accession>
<dbReference type="AlphaFoldDB" id="A0A5B0SHS8"/>
<evidence type="ECO:0000313" key="1">
    <source>
        <dbReference type="EMBL" id="KAA1137432.1"/>
    </source>
</evidence>
<protein>
    <submittedName>
        <fullName evidence="1">Uncharacterized protein</fullName>
    </submittedName>
</protein>